<dbReference type="RefSeq" id="WP_142853975.1">
    <property type="nucleotide sequence ID" value="NZ_FXWW01000003.1"/>
</dbReference>
<accession>A0A545SQA6</accession>
<dbReference type="EMBL" id="VICH01000007">
    <property type="protein sequence ID" value="TQV67163.1"/>
    <property type="molecule type" value="Genomic_DNA"/>
</dbReference>
<dbReference type="InterPro" id="IPR000792">
    <property type="entry name" value="Tscrpt_reg_LuxR_C"/>
</dbReference>
<proteinExistence type="predicted"/>
<dbReference type="InterPro" id="IPR005143">
    <property type="entry name" value="TF_LuxR_autoind-bd_dom"/>
</dbReference>
<keyword evidence="1" id="KW-0805">Transcription regulation</keyword>
<dbReference type="PANTHER" id="PTHR44688">
    <property type="entry name" value="DNA-BINDING TRANSCRIPTIONAL ACTIVATOR DEVR_DOSR"/>
    <property type="match status" value="1"/>
</dbReference>
<evidence type="ECO:0000256" key="3">
    <source>
        <dbReference type="ARBA" id="ARBA00023163"/>
    </source>
</evidence>
<protein>
    <submittedName>
        <fullName evidence="5">LuxR family transcriptional regulator</fullName>
    </submittedName>
</protein>
<dbReference type="OrthoDB" id="5292887at2"/>
<keyword evidence="2" id="KW-0238">DNA-binding</keyword>
<dbReference type="GO" id="GO:0003677">
    <property type="term" value="F:DNA binding"/>
    <property type="evidence" value="ECO:0007669"/>
    <property type="project" value="UniProtKB-KW"/>
</dbReference>
<evidence type="ECO:0000259" key="4">
    <source>
        <dbReference type="PROSITE" id="PS50043"/>
    </source>
</evidence>
<dbReference type="AlphaFoldDB" id="A0A545SQA6"/>
<dbReference type="Gene3D" id="3.30.450.80">
    <property type="entry name" value="Transcription factor LuxR-like, autoinducer-binding domain"/>
    <property type="match status" value="1"/>
</dbReference>
<name>A0A545SQA6_9RHOB</name>
<dbReference type="Pfam" id="PF03472">
    <property type="entry name" value="Autoind_bind"/>
    <property type="match status" value="1"/>
</dbReference>
<reference evidence="5 6" key="1">
    <citation type="submission" date="2019-06" db="EMBL/GenBank/DDBJ databases">
        <title>A novel species of marine bacteria.</title>
        <authorList>
            <person name="Wang Y."/>
        </authorList>
    </citation>
    <scope>NUCLEOTIDE SEQUENCE [LARGE SCALE GENOMIC DNA]</scope>
    <source>
        <strain evidence="5 6">MA1-10</strain>
    </source>
</reference>
<gene>
    <name evidence="5" type="ORF">FIL88_11310</name>
</gene>
<dbReference type="Proteomes" id="UP000315816">
    <property type="component" value="Unassembled WGS sequence"/>
</dbReference>
<comment type="caution">
    <text evidence="5">The sequence shown here is derived from an EMBL/GenBank/DDBJ whole genome shotgun (WGS) entry which is preliminary data.</text>
</comment>
<feature type="domain" description="HTH luxR-type" evidence="4">
    <location>
        <begin position="176"/>
        <end position="241"/>
    </location>
</feature>
<dbReference type="SMART" id="SM00421">
    <property type="entry name" value="HTH_LUXR"/>
    <property type="match status" value="1"/>
</dbReference>
<dbReference type="InterPro" id="IPR016032">
    <property type="entry name" value="Sig_transdc_resp-reg_C-effctor"/>
</dbReference>
<evidence type="ECO:0000313" key="5">
    <source>
        <dbReference type="EMBL" id="TQV67163.1"/>
    </source>
</evidence>
<dbReference type="Pfam" id="PF00196">
    <property type="entry name" value="GerE"/>
    <property type="match status" value="1"/>
</dbReference>
<dbReference type="PROSITE" id="PS50043">
    <property type="entry name" value="HTH_LUXR_2"/>
    <property type="match status" value="1"/>
</dbReference>
<dbReference type="PRINTS" id="PR00038">
    <property type="entry name" value="HTHLUXR"/>
</dbReference>
<dbReference type="SUPFAM" id="SSF46894">
    <property type="entry name" value="C-terminal effector domain of the bipartite response regulators"/>
    <property type="match status" value="1"/>
</dbReference>
<dbReference type="PANTHER" id="PTHR44688:SF16">
    <property type="entry name" value="DNA-BINDING TRANSCRIPTIONAL ACTIVATOR DEVR_DOSR"/>
    <property type="match status" value="1"/>
</dbReference>
<evidence type="ECO:0000313" key="6">
    <source>
        <dbReference type="Proteomes" id="UP000315816"/>
    </source>
</evidence>
<sequence length="247" mass="28403">MNRDLLEAAYKLEITGSLDKLWHIIVDAMSRHGIQHALYIIRDDGPVPNWFILSNLPEDWPKDEVQNPAFREPFVSYCCATFEPTKLGIEFLEQHRDFIDDYTRTYVAEMARYNWTIGLGIPCCLVGSGQHGGFLFGNDMKRHDFERSVMPLADQLQAFCQIAHRKIESLRRADAWKAPRRRLSAREYQVLELIAKGLRPKAIAGQLGLSEASIRLYVKNARLKLGAATKEEALIRFMKLQPRVDQD</sequence>
<dbReference type="GO" id="GO:0006355">
    <property type="term" value="P:regulation of DNA-templated transcription"/>
    <property type="evidence" value="ECO:0007669"/>
    <property type="project" value="InterPro"/>
</dbReference>
<dbReference type="CDD" id="cd06170">
    <property type="entry name" value="LuxR_C_like"/>
    <property type="match status" value="1"/>
</dbReference>
<evidence type="ECO:0000256" key="2">
    <source>
        <dbReference type="ARBA" id="ARBA00023125"/>
    </source>
</evidence>
<dbReference type="SUPFAM" id="SSF75516">
    <property type="entry name" value="Pheromone-binding domain of LuxR-like quorum-sensing transcription factors"/>
    <property type="match status" value="1"/>
</dbReference>
<dbReference type="InterPro" id="IPR036693">
    <property type="entry name" value="TF_LuxR_autoind-bd_dom_sf"/>
</dbReference>
<keyword evidence="6" id="KW-1185">Reference proteome</keyword>
<dbReference type="Gene3D" id="1.10.10.10">
    <property type="entry name" value="Winged helix-like DNA-binding domain superfamily/Winged helix DNA-binding domain"/>
    <property type="match status" value="1"/>
</dbReference>
<keyword evidence="3" id="KW-0804">Transcription</keyword>
<dbReference type="InterPro" id="IPR036388">
    <property type="entry name" value="WH-like_DNA-bd_sf"/>
</dbReference>
<organism evidence="5 6">
    <name type="scientific">Aliiroseovarius halocynthiae</name>
    <dbReference type="NCBI Taxonomy" id="985055"/>
    <lineage>
        <taxon>Bacteria</taxon>
        <taxon>Pseudomonadati</taxon>
        <taxon>Pseudomonadota</taxon>
        <taxon>Alphaproteobacteria</taxon>
        <taxon>Rhodobacterales</taxon>
        <taxon>Paracoccaceae</taxon>
        <taxon>Aliiroseovarius</taxon>
    </lineage>
</organism>
<evidence type="ECO:0000256" key="1">
    <source>
        <dbReference type="ARBA" id="ARBA00023015"/>
    </source>
</evidence>